<dbReference type="EMBL" id="CP071709">
    <property type="protein sequence ID" value="QVY63510.1"/>
    <property type="molecule type" value="Genomic_DNA"/>
</dbReference>
<name>A0ABX8FHP5_9BACI</name>
<keyword evidence="1" id="KW-1133">Transmembrane helix</keyword>
<sequence>MIKNGKSFKCVFLSLLLILLSCFEQSVKADSVSDSDLHVVIVYSSETGKVTENIKLLDMLIGHFSPNMTFLPSSEIEEADLQDADVLFYYGEVVEVLPAKVGSLFDSFTKTKVALGYNVEYLGDDYDFIQFGDNVLINELVLVEGNKKNELGDRLIFQMKDLKEAEVLVKGAGNGKEYPLFIKKNELYYHASYQIDSLFSTYLGEVFHEVFKADHPEGHPAYLRLEDIHPLTDHTIMKEIADIFIEKEIPYIISVIPIYRNPETGEEYHFGDFPKLLEVLKYMQENGGRIILHGYTHQYKADETGEGFEFWDVDANMPITVPPDETPEKKQRSDFQTEDEYLAFLAKQKAFEVDYIKTKVTKGIQDLVSYGLIPYAFEAPHYTMSQSGYEILSEHFSTYIGQLQLGDRDWQIMAPAPYATSPTFLHGMNLLPETIGYVEPDNPHAIDEMMKKAEEMTVVRDGYIAGFYHPYLGVEKFKELIGRMEQIPNLQWIDLQQTSNVVQVDNITVTAEETEELSVNVEYFELLKDSPEFYNPKVKSTADNTMWLFALSAGGMVVLFVLYAVIIKIRRMRTEKGKYYG</sequence>
<evidence type="ECO:0000256" key="1">
    <source>
        <dbReference type="SAM" id="Phobius"/>
    </source>
</evidence>
<dbReference type="Pfam" id="PF10096">
    <property type="entry name" value="DUF2334"/>
    <property type="match status" value="1"/>
</dbReference>
<dbReference type="SUPFAM" id="SSF88713">
    <property type="entry name" value="Glycoside hydrolase/deacetylase"/>
    <property type="match status" value="1"/>
</dbReference>
<organism evidence="3 4">
    <name type="scientific">Cytobacillus gottheilii</name>
    <dbReference type="NCBI Taxonomy" id="859144"/>
    <lineage>
        <taxon>Bacteria</taxon>
        <taxon>Bacillati</taxon>
        <taxon>Bacillota</taxon>
        <taxon>Bacilli</taxon>
        <taxon>Bacillales</taxon>
        <taxon>Bacillaceae</taxon>
        <taxon>Cytobacillus</taxon>
    </lineage>
</organism>
<dbReference type="Proteomes" id="UP000679247">
    <property type="component" value="Chromosome"/>
</dbReference>
<evidence type="ECO:0000313" key="3">
    <source>
        <dbReference type="EMBL" id="QVY63510.1"/>
    </source>
</evidence>
<dbReference type="InterPro" id="IPR018763">
    <property type="entry name" value="DUF2334"/>
</dbReference>
<evidence type="ECO:0000313" key="4">
    <source>
        <dbReference type="Proteomes" id="UP000679247"/>
    </source>
</evidence>
<dbReference type="PROSITE" id="PS51257">
    <property type="entry name" value="PROKAR_LIPOPROTEIN"/>
    <property type="match status" value="1"/>
</dbReference>
<feature type="signal peptide" evidence="2">
    <location>
        <begin position="1"/>
        <end position="29"/>
    </location>
</feature>
<feature type="chain" id="PRO_5045502229" evidence="2">
    <location>
        <begin position="30"/>
        <end position="581"/>
    </location>
</feature>
<dbReference type="RefSeq" id="WP_214478645.1">
    <property type="nucleotide sequence ID" value="NZ_CP071709.1"/>
</dbReference>
<keyword evidence="1" id="KW-0472">Membrane</keyword>
<gene>
    <name evidence="3" type="ORF">J1899_10880</name>
</gene>
<keyword evidence="1" id="KW-0812">Transmembrane</keyword>
<dbReference type="InterPro" id="IPR011330">
    <property type="entry name" value="Glyco_hydro/deAcase_b/a-brl"/>
</dbReference>
<keyword evidence="2" id="KW-0732">Signal</keyword>
<reference evidence="3 4" key="1">
    <citation type="submission" date="2021-03" db="EMBL/GenBank/DDBJ databases">
        <title>The first data on the complete genome of the tetrodotoxin-producing bacterium.</title>
        <authorList>
            <person name="Melnikova D.I."/>
            <person name="Nijland R."/>
            <person name="Magarlamov T.Y."/>
        </authorList>
    </citation>
    <scope>NUCLEOTIDE SEQUENCE [LARGE SCALE GENOMIC DNA]</scope>
    <source>
        <strain evidence="3 4">1839</strain>
    </source>
</reference>
<evidence type="ECO:0000256" key="2">
    <source>
        <dbReference type="SAM" id="SignalP"/>
    </source>
</evidence>
<proteinExistence type="predicted"/>
<dbReference type="CDD" id="cd10923">
    <property type="entry name" value="CE4_COG5298"/>
    <property type="match status" value="1"/>
</dbReference>
<accession>A0ABX8FHP5</accession>
<protein>
    <submittedName>
        <fullName evidence="3">Polysaccharide deacetylase family protein</fullName>
    </submittedName>
</protein>
<keyword evidence="4" id="KW-1185">Reference proteome</keyword>
<feature type="transmembrane region" description="Helical" evidence="1">
    <location>
        <begin position="546"/>
        <end position="566"/>
    </location>
</feature>